<dbReference type="UniPathway" id="UPA00557">
    <property type="reaction ID" value="UER00613"/>
</dbReference>
<keyword evidence="10" id="KW-0812">Transmembrane</keyword>
<dbReference type="InterPro" id="IPR002123">
    <property type="entry name" value="Plipid/glycerol_acylTrfase"/>
</dbReference>
<dbReference type="SUPFAM" id="SSF69593">
    <property type="entry name" value="Glycerol-3-phosphate (1)-acyltransferase"/>
    <property type="match status" value="1"/>
</dbReference>
<gene>
    <name evidence="12" type="ORF">EV693_11048</name>
</gene>
<evidence type="ECO:0000256" key="9">
    <source>
        <dbReference type="RuleBase" id="RU361267"/>
    </source>
</evidence>
<comment type="caution">
    <text evidence="12">The sequence shown here is derived from an EMBL/GenBank/DDBJ whole genome shotgun (WGS) entry which is preliminary data.</text>
</comment>
<dbReference type="NCBIfam" id="TIGR00530">
    <property type="entry name" value="AGP_acyltrn"/>
    <property type="match status" value="1"/>
</dbReference>
<reference evidence="12 13" key="1">
    <citation type="submission" date="2019-03" db="EMBL/GenBank/DDBJ databases">
        <title>Genomic Encyclopedia of Type Strains, Phase IV (KMG-IV): sequencing the most valuable type-strain genomes for metagenomic binning, comparative biology and taxonomic classification.</title>
        <authorList>
            <person name="Goeker M."/>
        </authorList>
    </citation>
    <scope>NUCLEOTIDE SEQUENCE [LARGE SCALE GENOMIC DNA]</scope>
    <source>
        <strain evidence="12 13">DSM 16380</strain>
    </source>
</reference>
<evidence type="ECO:0000256" key="4">
    <source>
        <dbReference type="ARBA" id="ARBA00008655"/>
    </source>
</evidence>
<evidence type="ECO:0000256" key="10">
    <source>
        <dbReference type="SAM" id="Phobius"/>
    </source>
</evidence>
<dbReference type="GO" id="GO:0016024">
    <property type="term" value="P:CDP-diacylglycerol biosynthetic process"/>
    <property type="evidence" value="ECO:0007669"/>
    <property type="project" value="UniProtKB-UniPathway"/>
</dbReference>
<evidence type="ECO:0000256" key="1">
    <source>
        <dbReference type="ARBA" id="ARBA00001141"/>
    </source>
</evidence>
<keyword evidence="7 9" id="KW-0808">Transferase</keyword>
<comment type="catalytic activity">
    <reaction evidence="1 9">
        <text>a 1-acyl-sn-glycero-3-phosphate + an acyl-CoA = a 1,2-diacyl-sn-glycero-3-phosphate + CoA</text>
        <dbReference type="Rhea" id="RHEA:19709"/>
        <dbReference type="ChEBI" id="CHEBI:57287"/>
        <dbReference type="ChEBI" id="CHEBI:57970"/>
        <dbReference type="ChEBI" id="CHEBI:58342"/>
        <dbReference type="ChEBI" id="CHEBI:58608"/>
        <dbReference type="EC" id="2.3.1.51"/>
    </reaction>
</comment>
<dbReference type="GO" id="GO:0005886">
    <property type="term" value="C:plasma membrane"/>
    <property type="evidence" value="ECO:0007669"/>
    <property type="project" value="TreeGrafter"/>
</dbReference>
<evidence type="ECO:0000259" key="11">
    <source>
        <dbReference type="SMART" id="SM00563"/>
    </source>
</evidence>
<dbReference type="GO" id="GO:0006654">
    <property type="term" value="P:phosphatidic acid biosynthetic process"/>
    <property type="evidence" value="ECO:0007669"/>
    <property type="project" value="TreeGrafter"/>
</dbReference>
<comment type="domain">
    <text evidence="9">The HXXXXD motif is essential for acyltransferase activity and may constitute the binding site for the phosphate moiety of the glycerol-3-phosphate.</text>
</comment>
<evidence type="ECO:0000256" key="7">
    <source>
        <dbReference type="ARBA" id="ARBA00022679"/>
    </source>
</evidence>
<name>A0A4R2N755_9PAST</name>
<keyword evidence="9" id="KW-0594">Phospholipid biosynthesis</keyword>
<dbReference type="EC" id="2.3.1.51" evidence="5 9"/>
<evidence type="ECO:0000256" key="2">
    <source>
        <dbReference type="ARBA" id="ARBA00004728"/>
    </source>
</evidence>
<sequence>MLKLIRIFIVGLAAILISLIGTIYALLRLRHPSSVGVVARMFSQLHKLLGIKLICRPMPEFNQPAIYIGNHQNNYDMVTISSMMPERTVSVGKSSLIWVPFFGLVYWATGNIFIRREKRSSAISTMNQVASIIKQRQISIWMFPEGTRSRGKGLLPFKTGAFHTAIAAGVPIVPVVCSTLHNKIDLNRLNNGVVICETLPPIETSGYNRDNIKELIEKCYTAMQTKIAELDNEVAQLENLQQENSQ</sequence>
<keyword evidence="9" id="KW-1208">Phospholipid metabolism</keyword>
<comment type="similarity">
    <text evidence="4 9">Belongs to the 1-acyl-sn-glycerol-3-phosphate acyltransferase family.</text>
</comment>
<dbReference type="GO" id="GO:0003841">
    <property type="term" value="F:1-acylglycerol-3-phosphate O-acyltransferase activity"/>
    <property type="evidence" value="ECO:0007669"/>
    <property type="project" value="UniProtKB-UniRule"/>
</dbReference>
<organism evidence="12 13">
    <name type="scientific">Nicoletella semolina</name>
    <dbReference type="NCBI Taxonomy" id="271160"/>
    <lineage>
        <taxon>Bacteria</taxon>
        <taxon>Pseudomonadati</taxon>
        <taxon>Pseudomonadota</taxon>
        <taxon>Gammaproteobacteria</taxon>
        <taxon>Pasteurellales</taxon>
        <taxon>Pasteurellaceae</taxon>
        <taxon>Nicoletella</taxon>
    </lineage>
</organism>
<dbReference type="Pfam" id="PF01553">
    <property type="entry name" value="Acyltransferase"/>
    <property type="match status" value="1"/>
</dbReference>
<protein>
    <recommendedName>
        <fullName evidence="6 9">1-acyl-sn-glycerol-3-phosphate acyltransferase</fullName>
        <ecNumber evidence="5 9">2.3.1.51</ecNumber>
    </recommendedName>
</protein>
<keyword evidence="13" id="KW-1185">Reference proteome</keyword>
<dbReference type="RefSeq" id="WP_132501665.1">
    <property type="nucleotide sequence ID" value="NZ_LVXA01000001.1"/>
</dbReference>
<feature type="transmembrane region" description="Helical" evidence="10">
    <location>
        <begin position="95"/>
        <end position="114"/>
    </location>
</feature>
<keyword evidence="8 9" id="KW-0012">Acyltransferase</keyword>
<evidence type="ECO:0000256" key="8">
    <source>
        <dbReference type="ARBA" id="ARBA00023315"/>
    </source>
</evidence>
<keyword evidence="10" id="KW-1133">Transmembrane helix</keyword>
<accession>A0A4R2N755</accession>
<keyword evidence="9" id="KW-0443">Lipid metabolism</keyword>
<proteinExistence type="inferred from homology"/>
<evidence type="ECO:0000256" key="3">
    <source>
        <dbReference type="ARBA" id="ARBA00005189"/>
    </source>
</evidence>
<dbReference type="AlphaFoldDB" id="A0A4R2N755"/>
<dbReference type="OrthoDB" id="5290997at2"/>
<feature type="domain" description="Phospholipid/glycerol acyltransferase" evidence="11">
    <location>
        <begin position="65"/>
        <end position="180"/>
    </location>
</feature>
<dbReference type="PANTHER" id="PTHR10434:SF11">
    <property type="entry name" value="1-ACYL-SN-GLYCEROL-3-PHOSPHATE ACYLTRANSFERASE"/>
    <property type="match status" value="1"/>
</dbReference>
<evidence type="ECO:0000256" key="5">
    <source>
        <dbReference type="ARBA" id="ARBA00013211"/>
    </source>
</evidence>
<comment type="pathway">
    <text evidence="3">Lipid metabolism.</text>
</comment>
<comment type="pathway">
    <text evidence="2">Phospholipid metabolism; CDP-diacylglycerol biosynthesis; CDP-diacylglycerol from sn-glycerol 3-phosphate: step 2/3.</text>
</comment>
<keyword evidence="9" id="KW-0444">Lipid biosynthesis</keyword>
<dbReference type="SMART" id="SM00563">
    <property type="entry name" value="PlsC"/>
    <property type="match status" value="1"/>
</dbReference>
<evidence type="ECO:0000313" key="12">
    <source>
        <dbReference type="EMBL" id="TCP16668.1"/>
    </source>
</evidence>
<keyword evidence="10" id="KW-0472">Membrane</keyword>
<dbReference type="EMBL" id="SLXJ01000010">
    <property type="protein sequence ID" value="TCP16668.1"/>
    <property type="molecule type" value="Genomic_DNA"/>
</dbReference>
<feature type="transmembrane region" description="Helical" evidence="10">
    <location>
        <begin position="7"/>
        <end position="27"/>
    </location>
</feature>
<dbReference type="PANTHER" id="PTHR10434">
    <property type="entry name" value="1-ACYL-SN-GLYCEROL-3-PHOSPHATE ACYLTRANSFERASE"/>
    <property type="match status" value="1"/>
</dbReference>
<dbReference type="InterPro" id="IPR004552">
    <property type="entry name" value="AGP_acyltrans"/>
</dbReference>
<evidence type="ECO:0000256" key="6">
    <source>
        <dbReference type="ARBA" id="ARBA00016139"/>
    </source>
</evidence>
<dbReference type="CDD" id="cd07989">
    <property type="entry name" value="LPLAT_AGPAT-like"/>
    <property type="match status" value="1"/>
</dbReference>
<evidence type="ECO:0000313" key="13">
    <source>
        <dbReference type="Proteomes" id="UP000295537"/>
    </source>
</evidence>
<dbReference type="Proteomes" id="UP000295537">
    <property type="component" value="Unassembled WGS sequence"/>
</dbReference>